<comment type="caution">
    <text evidence="4">The sequence shown here is derived from an EMBL/GenBank/DDBJ whole genome shotgun (WGS) entry which is preliminary data.</text>
</comment>
<accession>A0ABS4QII4</accession>
<protein>
    <submittedName>
        <fullName evidence="4">Outer membrane protein assembly factor BamB</fullName>
    </submittedName>
</protein>
<feature type="region of interest" description="Disordered" evidence="1">
    <location>
        <begin position="110"/>
        <end position="132"/>
    </location>
</feature>
<dbReference type="Proteomes" id="UP001519325">
    <property type="component" value="Unassembled WGS sequence"/>
</dbReference>
<evidence type="ECO:0000256" key="1">
    <source>
        <dbReference type="SAM" id="MobiDB-lite"/>
    </source>
</evidence>
<reference evidence="4 5" key="1">
    <citation type="submission" date="2021-03" db="EMBL/GenBank/DDBJ databases">
        <title>Sequencing the genomes of 1000 actinobacteria strains.</title>
        <authorList>
            <person name="Klenk H.-P."/>
        </authorList>
    </citation>
    <scope>NUCLEOTIDE SEQUENCE [LARGE SCALE GENOMIC DNA]</scope>
    <source>
        <strain evidence="4 5">DSM 45516</strain>
    </source>
</reference>
<sequence length="466" mass="50115">MNSAGRWVTGRRVGIVVLIVAVVAGVATVAWMNRSPRGPEETDAGYGRFKVSTRLDSAPVPQWTLRATDLSDEPGAVLLAMPHSLGRYYGYGSPMDAGTIIVAATAVPGEPGTGETSGRGVGPVRMHGIDPGTGQVRWTTDVGEFDGCREQVFDGKLACRGAHRVLIIEAATGAILGDQPTDFEVMDVTVWDGAVSVTGRTPDWMTAVLTRGTPTDIAATWRRTYPTPVPGDPVTPRVGSRDYFLDGHDHSVRLYDVRTGESLFAGPIVGILDGGVIAEQENIWRPDRVRFLDRRGESIGEVSNPSFVFDWFPTATAVIPPILTGESAYERTTGRVLWTNAQIGMEDITGRMSAVQGIVDNTVIVRSRDGSELSGLDLTDGHQIWRRPTPFANTSRYSTFNGITDPRHLILTDGTDVHAIDAADGATTWSMPLPPSGRPDFRTAIKAVGGRMVTTTPHEFTAYAAG</sequence>
<keyword evidence="5" id="KW-1185">Reference proteome</keyword>
<feature type="compositionally biased region" description="Gly residues" evidence="1">
    <location>
        <begin position="111"/>
        <end position="121"/>
    </location>
</feature>
<dbReference type="RefSeq" id="WP_209893244.1">
    <property type="nucleotide sequence ID" value="NZ_JAGGMR010000001.1"/>
</dbReference>
<dbReference type="PANTHER" id="PTHR34512:SF30">
    <property type="entry name" value="OUTER MEMBRANE PROTEIN ASSEMBLY FACTOR BAMB"/>
    <property type="match status" value="1"/>
</dbReference>
<evidence type="ECO:0000259" key="3">
    <source>
        <dbReference type="Pfam" id="PF13360"/>
    </source>
</evidence>
<evidence type="ECO:0000313" key="4">
    <source>
        <dbReference type="EMBL" id="MBP2191521.1"/>
    </source>
</evidence>
<dbReference type="InterPro" id="IPR002372">
    <property type="entry name" value="PQQ_rpt_dom"/>
</dbReference>
<dbReference type="EMBL" id="JAGGMR010000001">
    <property type="protein sequence ID" value="MBP2191521.1"/>
    <property type="molecule type" value="Genomic_DNA"/>
</dbReference>
<dbReference type="PANTHER" id="PTHR34512">
    <property type="entry name" value="CELL SURFACE PROTEIN"/>
    <property type="match status" value="1"/>
</dbReference>
<keyword evidence="2" id="KW-1133">Transmembrane helix</keyword>
<feature type="transmembrane region" description="Helical" evidence="2">
    <location>
        <begin position="12"/>
        <end position="32"/>
    </location>
</feature>
<dbReference type="SUPFAM" id="SSF50998">
    <property type="entry name" value="Quinoprotein alcohol dehydrogenase-like"/>
    <property type="match status" value="1"/>
</dbReference>
<keyword evidence="2" id="KW-0472">Membrane</keyword>
<proteinExistence type="predicted"/>
<dbReference type="InterPro" id="IPR015943">
    <property type="entry name" value="WD40/YVTN_repeat-like_dom_sf"/>
</dbReference>
<evidence type="ECO:0000256" key="2">
    <source>
        <dbReference type="SAM" id="Phobius"/>
    </source>
</evidence>
<keyword evidence="2" id="KW-0812">Transmembrane</keyword>
<dbReference type="Pfam" id="PF13360">
    <property type="entry name" value="PQQ_2"/>
    <property type="match status" value="1"/>
</dbReference>
<name>A0ABS4QII4_9NOCA</name>
<organism evidence="4 5">
    <name type="scientific">Nocardia goodfellowii</name>
    <dbReference type="NCBI Taxonomy" id="882446"/>
    <lineage>
        <taxon>Bacteria</taxon>
        <taxon>Bacillati</taxon>
        <taxon>Actinomycetota</taxon>
        <taxon>Actinomycetes</taxon>
        <taxon>Mycobacteriales</taxon>
        <taxon>Nocardiaceae</taxon>
        <taxon>Nocardia</taxon>
    </lineage>
</organism>
<feature type="domain" description="Pyrrolo-quinoline quinone repeat" evidence="3">
    <location>
        <begin position="328"/>
        <end position="398"/>
    </location>
</feature>
<dbReference type="InterPro" id="IPR011047">
    <property type="entry name" value="Quinoprotein_ADH-like_sf"/>
</dbReference>
<gene>
    <name evidence="4" type="ORF">BJ987_004422</name>
</gene>
<dbReference type="Gene3D" id="2.130.10.10">
    <property type="entry name" value="YVTN repeat-like/Quinoprotein amine dehydrogenase"/>
    <property type="match status" value="2"/>
</dbReference>
<evidence type="ECO:0000313" key="5">
    <source>
        <dbReference type="Proteomes" id="UP001519325"/>
    </source>
</evidence>